<dbReference type="EMBL" id="FONG01000017">
    <property type="protein sequence ID" value="SFF52464.1"/>
    <property type="molecule type" value="Genomic_DNA"/>
</dbReference>
<feature type="transmembrane region" description="Helical" evidence="1">
    <location>
        <begin position="39"/>
        <end position="60"/>
    </location>
</feature>
<dbReference type="AlphaFoldDB" id="A0A1I2JD47"/>
<keyword evidence="1" id="KW-0472">Membrane</keyword>
<sequence>MPEISRPYVAAVSAYRLLIAATAVTGISIECAHFPPARVFTYFTILTNAAIALTFAPAAYRTWTRRRPVPPLVYGAVLLCIVITGLVYHLVLANDASDFSESEALGARTGALAVSNQLLHTVTPLTVTLDWLLFTTPGRFRWRHACQWLLLPLAYCAFALLRGPFQPPAPPSRYPYPFLDVDAHGYPATLLTALLLALAFTALALLLILLDHHRPHLPRNRISPTARSPLK</sequence>
<feature type="transmembrane region" description="Helical" evidence="1">
    <location>
        <begin position="7"/>
        <end position="27"/>
    </location>
</feature>
<feature type="transmembrane region" description="Helical" evidence="1">
    <location>
        <begin position="185"/>
        <end position="210"/>
    </location>
</feature>
<name>A0A1I2JD47_9ACTN</name>
<feature type="transmembrane region" description="Helical" evidence="1">
    <location>
        <begin position="72"/>
        <end position="91"/>
    </location>
</feature>
<gene>
    <name evidence="2" type="ORF">SAMN05216251_117128</name>
</gene>
<keyword evidence="1" id="KW-0812">Transmembrane</keyword>
<keyword evidence="1" id="KW-1133">Transmembrane helix</keyword>
<proteinExistence type="predicted"/>
<dbReference type="InterPro" id="IPR049713">
    <property type="entry name" value="Pr6Pr-like"/>
</dbReference>
<evidence type="ECO:0000313" key="2">
    <source>
        <dbReference type="EMBL" id="SFF52464.1"/>
    </source>
</evidence>
<dbReference type="STRING" id="380248.SAMN05216251_117128"/>
<accession>A0A1I2JD47</accession>
<protein>
    <recommendedName>
        <fullName evidence="4">Integral membrane regulator</fullName>
    </recommendedName>
</protein>
<evidence type="ECO:0008006" key="4">
    <source>
        <dbReference type="Google" id="ProtNLM"/>
    </source>
</evidence>
<dbReference type="Proteomes" id="UP000199323">
    <property type="component" value="Unassembled WGS sequence"/>
</dbReference>
<evidence type="ECO:0000256" key="1">
    <source>
        <dbReference type="SAM" id="Phobius"/>
    </source>
</evidence>
<dbReference type="RefSeq" id="WP_093716028.1">
    <property type="nucleotide sequence ID" value="NZ_FONG01000017.1"/>
</dbReference>
<keyword evidence="3" id="KW-1185">Reference proteome</keyword>
<feature type="transmembrane region" description="Helical" evidence="1">
    <location>
        <begin position="145"/>
        <end position="165"/>
    </location>
</feature>
<reference evidence="2 3" key="1">
    <citation type="submission" date="2016-10" db="EMBL/GenBank/DDBJ databases">
        <authorList>
            <person name="de Groot N.N."/>
        </authorList>
    </citation>
    <scope>NUCLEOTIDE SEQUENCE [LARGE SCALE GENOMIC DNA]</scope>
    <source>
        <strain evidence="2 3">CGMCC 4.3510</strain>
    </source>
</reference>
<organism evidence="2 3">
    <name type="scientific">Actinacidiphila alni</name>
    <dbReference type="NCBI Taxonomy" id="380248"/>
    <lineage>
        <taxon>Bacteria</taxon>
        <taxon>Bacillati</taxon>
        <taxon>Actinomycetota</taxon>
        <taxon>Actinomycetes</taxon>
        <taxon>Kitasatosporales</taxon>
        <taxon>Streptomycetaceae</taxon>
        <taxon>Actinacidiphila</taxon>
    </lineage>
</organism>
<dbReference type="OrthoDB" id="9809977at2"/>
<dbReference type="NCBIfam" id="NF038065">
    <property type="entry name" value="Pr6Pr"/>
    <property type="match status" value="1"/>
</dbReference>
<feature type="transmembrane region" description="Helical" evidence="1">
    <location>
        <begin position="111"/>
        <end position="133"/>
    </location>
</feature>
<evidence type="ECO:0000313" key="3">
    <source>
        <dbReference type="Proteomes" id="UP000199323"/>
    </source>
</evidence>